<dbReference type="OrthoDB" id="5093316at2759"/>
<dbReference type="EMBL" id="JAOQAZ010000001">
    <property type="protein sequence ID" value="KAJ4271509.1"/>
    <property type="molecule type" value="Genomic_DNA"/>
</dbReference>
<feature type="compositionally biased region" description="Polar residues" evidence="1">
    <location>
        <begin position="192"/>
        <end position="202"/>
    </location>
</feature>
<evidence type="ECO:0000313" key="2">
    <source>
        <dbReference type="EMBL" id="KAJ4271509.1"/>
    </source>
</evidence>
<sequence>MNDPQVPAFNPQALEVIISKIRLGIAVYEQTGDPQSIAQIREEQATETAKACKALWGRQTAPSAIFDLALGIRAGALSDTPIDESLYRGFIVAFCDIHKHREETVNQDICADMPTLLRSVSGTLDRGHLRHVLDRITEILSLDSDRFVQQIVTMLTDFLKDIERARDSVEEESEDEDLTDENGHEDGDELWTTHSIPQQTGN</sequence>
<dbReference type="Proteomes" id="UP001152049">
    <property type="component" value="Unassembled WGS sequence"/>
</dbReference>
<accession>A0A9W8SGR5</accession>
<proteinExistence type="predicted"/>
<organism evidence="2 3">
    <name type="scientific">Fusarium torreyae</name>
    <dbReference type="NCBI Taxonomy" id="1237075"/>
    <lineage>
        <taxon>Eukaryota</taxon>
        <taxon>Fungi</taxon>
        <taxon>Dikarya</taxon>
        <taxon>Ascomycota</taxon>
        <taxon>Pezizomycotina</taxon>
        <taxon>Sordariomycetes</taxon>
        <taxon>Hypocreomycetidae</taxon>
        <taxon>Hypocreales</taxon>
        <taxon>Nectriaceae</taxon>
        <taxon>Fusarium</taxon>
    </lineage>
</organism>
<protein>
    <submittedName>
        <fullName evidence="2">Uncharacterized protein</fullName>
    </submittedName>
</protein>
<gene>
    <name evidence="2" type="ORF">NW762_000212</name>
</gene>
<comment type="caution">
    <text evidence="2">The sequence shown here is derived from an EMBL/GenBank/DDBJ whole genome shotgun (WGS) entry which is preliminary data.</text>
</comment>
<evidence type="ECO:0000313" key="3">
    <source>
        <dbReference type="Proteomes" id="UP001152049"/>
    </source>
</evidence>
<feature type="compositionally biased region" description="Acidic residues" evidence="1">
    <location>
        <begin position="169"/>
        <end position="180"/>
    </location>
</feature>
<name>A0A9W8SGR5_9HYPO</name>
<reference evidence="2" key="1">
    <citation type="submission" date="2022-09" db="EMBL/GenBank/DDBJ databases">
        <title>Fusarium specimens isolated from Avocado Roots.</title>
        <authorList>
            <person name="Stajich J."/>
            <person name="Roper C."/>
            <person name="Heimlech-Rivalta G."/>
        </authorList>
    </citation>
    <scope>NUCLEOTIDE SEQUENCE</scope>
    <source>
        <strain evidence="2">CF00136</strain>
    </source>
</reference>
<feature type="region of interest" description="Disordered" evidence="1">
    <location>
        <begin position="166"/>
        <end position="202"/>
    </location>
</feature>
<dbReference type="AlphaFoldDB" id="A0A9W8SGR5"/>
<evidence type="ECO:0000256" key="1">
    <source>
        <dbReference type="SAM" id="MobiDB-lite"/>
    </source>
</evidence>
<keyword evidence="3" id="KW-1185">Reference proteome</keyword>